<dbReference type="GO" id="GO:0035556">
    <property type="term" value="P:intracellular signal transduction"/>
    <property type="evidence" value="ECO:0007669"/>
    <property type="project" value="InterPro"/>
</dbReference>
<dbReference type="PROSITE" id="PS00741">
    <property type="entry name" value="DH_1"/>
    <property type="match status" value="1"/>
</dbReference>
<organism evidence="6 7">
    <name type="scientific">Agrocybe chaxingu</name>
    <dbReference type="NCBI Taxonomy" id="84603"/>
    <lineage>
        <taxon>Eukaryota</taxon>
        <taxon>Fungi</taxon>
        <taxon>Dikarya</taxon>
        <taxon>Basidiomycota</taxon>
        <taxon>Agaricomycotina</taxon>
        <taxon>Agaricomycetes</taxon>
        <taxon>Agaricomycetidae</taxon>
        <taxon>Agaricales</taxon>
        <taxon>Agaricineae</taxon>
        <taxon>Strophariaceae</taxon>
        <taxon>Agrocybe</taxon>
    </lineage>
</organism>
<dbReference type="Pfam" id="PF00621">
    <property type="entry name" value="RhoGEF"/>
    <property type="match status" value="1"/>
</dbReference>
<reference evidence="6" key="1">
    <citation type="submission" date="2022-07" db="EMBL/GenBank/DDBJ databases">
        <title>Genome Sequence of Agrocybe chaxingu.</title>
        <authorList>
            <person name="Buettner E."/>
        </authorList>
    </citation>
    <scope>NUCLEOTIDE SEQUENCE</scope>
    <source>
        <strain evidence="6">MP-N11</strain>
    </source>
</reference>
<evidence type="ECO:0000313" key="7">
    <source>
        <dbReference type="Proteomes" id="UP001148786"/>
    </source>
</evidence>
<feature type="domain" description="CNH" evidence="5">
    <location>
        <begin position="623"/>
        <end position="941"/>
    </location>
</feature>
<dbReference type="SUPFAM" id="SSF48065">
    <property type="entry name" value="DBL homology domain (DH-domain)"/>
    <property type="match status" value="1"/>
</dbReference>
<evidence type="ECO:0000259" key="5">
    <source>
        <dbReference type="PROSITE" id="PS50219"/>
    </source>
</evidence>
<dbReference type="Gene3D" id="2.30.29.30">
    <property type="entry name" value="Pleckstrin-homology domain (PH domain)/Phosphotyrosine-binding domain (PTB)"/>
    <property type="match status" value="1"/>
</dbReference>
<feature type="domain" description="DH" evidence="4">
    <location>
        <begin position="225"/>
        <end position="420"/>
    </location>
</feature>
<accession>A0A9W8N1Z3</accession>
<dbReference type="InterPro" id="IPR035899">
    <property type="entry name" value="DBL_dom_sf"/>
</dbReference>
<dbReference type="Proteomes" id="UP001148786">
    <property type="component" value="Unassembled WGS sequence"/>
</dbReference>
<dbReference type="InterPro" id="IPR001331">
    <property type="entry name" value="GDS_CDC24_CS"/>
</dbReference>
<dbReference type="SUPFAM" id="SSF50729">
    <property type="entry name" value="PH domain-like"/>
    <property type="match status" value="1"/>
</dbReference>
<dbReference type="EMBL" id="JANKHO010000015">
    <property type="protein sequence ID" value="KAJ3517605.1"/>
    <property type="molecule type" value="Genomic_DNA"/>
</dbReference>
<dbReference type="InterPro" id="IPR001849">
    <property type="entry name" value="PH_domain"/>
</dbReference>
<dbReference type="CDD" id="cd00160">
    <property type="entry name" value="RhoGEF"/>
    <property type="match status" value="1"/>
</dbReference>
<evidence type="ECO:0000259" key="4">
    <source>
        <dbReference type="PROSITE" id="PS50010"/>
    </source>
</evidence>
<feature type="region of interest" description="Disordered" evidence="2">
    <location>
        <begin position="1"/>
        <end position="132"/>
    </location>
</feature>
<dbReference type="Gene3D" id="1.20.900.10">
    <property type="entry name" value="Dbl homology (DH) domain"/>
    <property type="match status" value="1"/>
</dbReference>
<keyword evidence="7" id="KW-1185">Reference proteome</keyword>
<evidence type="ECO:0000256" key="1">
    <source>
        <dbReference type="ARBA" id="ARBA00022658"/>
    </source>
</evidence>
<comment type="caution">
    <text evidence="6">The sequence shown here is derived from an EMBL/GenBank/DDBJ whole genome shotgun (WGS) entry which is preliminary data.</text>
</comment>
<dbReference type="AlphaFoldDB" id="A0A9W8N1Z3"/>
<dbReference type="PROSITE" id="PS50219">
    <property type="entry name" value="CNH"/>
    <property type="match status" value="1"/>
</dbReference>
<dbReference type="InterPro" id="IPR001180">
    <property type="entry name" value="CNH_dom"/>
</dbReference>
<protein>
    <recommendedName>
        <fullName evidence="8">Rho1 guanine nucleotide exchange factor 1</fullName>
    </recommendedName>
</protein>
<dbReference type="PANTHER" id="PTHR46572">
    <property type="entry name" value="RHO1 GDP-GTP EXCHANGE PROTEIN 1-RELATED"/>
    <property type="match status" value="1"/>
</dbReference>
<dbReference type="PROSITE" id="PS50003">
    <property type="entry name" value="PH_DOMAIN"/>
    <property type="match status" value="1"/>
</dbReference>
<feature type="compositionally biased region" description="Polar residues" evidence="2">
    <location>
        <begin position="71"/>
        <end position="82"/>
    </location>
</feature>
<feature type="domain" description="PH" evidence="3">
    <location>
        <begin position="455"/>
        <end position="585"/>
    </location>
</feature>
<dbReference type="SMART" id="SM00233">
    <property type="entry name" value="PH"/>
    <property type="match status" value="1"/>
</dbReference>
<dbReference type="SMART" id="SM00036">
    <property type="entry name" value="CNH"/>
    <property type="match status" value="1"/>
</dbReference>
<dbReference type="Pfam" id="PF00780">
    <property type="entry name" value="CNH"/>
    <property type="match status" value="1"/>
</dbReference>
<proteinExistence type="predicted"/>
<dbReference type="InterPro" id="IPR000219">
    <property type="entry name" value="DH_dom"/>
</dbReference>
<feature type="compositionally biased region" description="Polar residues" evidence="2">
    <location>
        <begin position="35"/>
        <end position="45"/>
    </location>
</feature>
<dbReference type="OrthoDB" id="2272012at2759"/>
<dbReference type="InterPro" id="IPR052233">
    <property type="entry name" value="Rho-type_GEFs"/>
</dbReference>
<dbReference type="PANTHER" id="PTHR46572:SF1">
    <property type="entry name" value="RHO1 GUANINE NUCLEOTIDE EXCHANGE FACTOR TUS1"/>
    <property type="match status" value="1"/>
</dbReference>
<keyword evidence="1" id="KW-0344">Guanine-nucleotide releasing factor</keyword>
<evidence type="ECO:0008006" key="8">
    <source>
        <dbReference type="Google" id="ProtNLM"/>
    </source>
</evidence>
<name>A0A9W8N1Z3_9AGAR</name>
<evidence type="ECO:0000259" key="3">
    <source>
        <dbReference type="PROSITE" id="PS50003"/>
    </source>
</evidence>
<sequence length="995" mass="111732">MYNDHRTNHLRKPPPGAQLPTIPSSPQQAYAPYSFQVTPPVNQEANRLDNPWDTQPPGPSYSYITPRPRVQSMQHLYSSRPQPSQPPFDSGSQPRIAFPEPQFYRPPSYPPSTFETQQRPTHHHSRSDLSHVSTSNLNVLHHNPSVSSLASSYNATGWGSGSYEGFDDDAGDVVRGLSDLSLQSGGGFEEGLRRFQAGELPEVDQEWHRLVPEEAREALGKQEVQRQSVLFEVVKSEREYVADLEAVQQLFVDGLRKASPPIIQEPALTGFIQEVFGNLNEILSHHNRILAALFARQRDQHPLIQSVADLLLDTTLKSEFRSAYETYIKHYPLAESHHRKQLKQNRAYEIFCQSASNDPRIRKRDLITFLSRPVTRLPRLNLLLEQILKLTNKEYDHPDLETLPIIIGILKACIKSTQPGIEAAESKVKFWALCESLVFQKGEIIDMDLYDDSRTLVYTGPVIRHAKSDTGFSEKWTDLVAALLDNYLLLMREEKRPNGSIKRLLMSRPMPLSFLRLGPFDSPPDTRKEKSEEGRLLDTFRYQNVPIYPFTIYHAASRSTRRYTLHVTSEALRKKWYNAFVDAIGVHRVRQESNMWFSPQVLTDDFFRIAKMEAQHGGVSKVTGRIACAVPFMHGNRRFLVVGCAPGIYVAPVNSEQYRWILQHKNPTSLSALTTLGTKTFNRLIVHADSMVMTYSLDILARIAVGSSARQTLEASLERIGGSDANIAFCKHIHLGGRALLVCATKRRLSSSMTLQVLEAVDTTEQVVSPGRSKTSSVIRNFRGYGDPGYVPKDAYDVVALAKTIGICTSGGIVTADPTNLAKSSVAVVPDLSETSDNEPMESLKSHLEGHKPLGFVRVDPNELLVVYDELGCYINKHGVPTRRSGYIKWETKAVSYAHRNGHVLLISPEFIEVRNITTGRIVQVIEGQDIRLLYSGPYTTKDDPVLVAMRGSKDDKDGVSEKIVELMETEEISALSPISPSTTVSPSVWDDWDM</sequence>
<dbReference type="SMART" id="SM00325">
    <property type="entry name" value="RhoGEF"/>
    <property type="match status" value="1"/>
</dbReference>
<dbReference type="PROSITE" id="PS50010">
    <property type="entry name" value="DH_2"/>
    <property type="match status" value="1"/>
</dbReference>
<dbReference type="GO" id="GO:0005085">
    <property type="term" value="F:guanyl-nucleotide exchange factor activity"/>
    <property type="evidence" value="ECO:0007669"/>
    <property type="project" value="UniProtKB-KW"/>
</dbReference>
<gene>
    <name evidence="6" type="ORF">NLJ89_g400</name>
</gene>
<dbReference type="InterPro" id="IPR011993">
    <property type="entry name" value="PH-like_dom_sf"/>
</dbReference>
<evidence type="ECO:0000256" key="2">
    <source>
        <dbReference type="SAM" id="MobiDB-lite"/>
    </source>
</evidence>
<evidence type="ECO:0000313" key="6">
    <source>
        <dbReference type="EMBL" id="KAJ3517605.1"/>
    </source>
</evidence>